<dbReference type="InterPro" id="IPR004895">
    <property type="entry name" value="Prenylated_rab_accept_PRA1"/>
</dbReference>
<feature type="transmembrane region" description="Helical" evidence="5">
    <location>
        <begin position="52"/>
        <end position="81"/>
    </location>
</feature>
<accession>C1BMM5</accession>
<evidence type="ECO:0000256" key="1">
    <source>
        <dbReference type="ARBA" id="ARBA00004141"/>
    </source>
</evidence>
<reference evidence="6" key="1">
    <citation type="submission" date="2009-03" db="EMBL/GenBank/DDBJ databases">
        <title>Caligus rogercresseyi ESTs and full-length cDNAs.</title>
        <authorList>
            <person name="Yasuike M."/>
            <person name="von Schalburg K."/>
            <person name="Cooper G."/>
            <person name="Leong J."/>
            <person name="Jones S.R.M."/>
            <person name="Koop B.F."/>
        </authorList>
    </citation>
    <scope>NUCLEOTIDE SEQUENCE</scope>
    <source>
        <tissue evidence="6">Whole tissue</tissue>
    </source>
</reference>
<gene>
    <name evidence="6" type="primary">PRAF3</name>
</gene>
<comment type="similarity">
    <text evidence="5">Belongs to the PRA1 family.</text>
</comment>
<name>C1BMM5_CALRO</name>
<feature type="transmembrane region" description="Helical" evidence="5">
    <location>
        <begin position="93"/>
        <end position="109"/>
    </location>
</feature>
<keyword evidence="3 5" id="KW-1133">Transmembrane helix</keyword>
<evidence type="ECO:0000256" key="4">
    <source>
        <dbReference type="ARBA" id="ARBA00023136"/>
    </source>
</evidence>
<dbReference type="Pfam" id="PF03208">
    <property type="entry name" value="PRA1"/>
    <property type="match status" value="1"/>
</dbReference>
<organism evidence="6">
    <name type="scientific">Caligus rogercresseyi</name>
    <name type="common">Sea louse</name>
    <dbReference type="NCBI Taxonomy" id="217165"/>
    <lineage>
        <taxon>Eukaryota</taxon>
        <taxon>Metazoa</taxon>
        <taxon>Ecdysozoa</taxon>
        <taxon>Arthropoda</taxon>
        <taxon>Crustacea</taxon>
        <taxon>Multicrustacea</taxon>
        <taxon>Hexanauplia</taxon>
        <taxon>Copepoda</taxon>
        <taxon>Siphonostomatoida</taxon>
        <taxon>Caligidae</taxon>
        <taxon>Caligus</taxon>
    </lineage>
</organism>
<dbReference type="EMBL" id="BT075854">
    <property type="protein sequence ID" value="ACO10278.1"/>
    <property type="molecule type" value="mRNA"/>
</dbReference>
<dbReference type="PANTHER" id="PTHR12859:SF0">
    <property type="entry name" value="PRA1 FAMILY PROTEIN"/>
    <property type="match status" value="1"/>
</dbReference>
<evidence type="ECO:0000256" key="5">
    <source>
        <dbReference type="RuleBase" id="RU363107"/>
    </source>
</evidence>
<keyword evidence="2 5" id="KW-0812">Transmembrane</keyword>
<protein>
    <recommendedName>
        <fullName evidence="5">PRA1 family protein</fullName>
    </recommendedName>
</protein>
<proteinExistence type="evidence at transcript level"/>
<dbReference type="AlphaFoldDB" id="C1BMM5"/>
<evidence type="ECO:0000313" key="6">
    <source>
        <dbReference type="EMBL" id="ACO10278.1"/>
    </source>
</evidence>
<keyword evidence="4 5" id="KW-0472">Membrane</keyword>
<sequence>MESLKEDLGDFTPLRNYADFCSTNRFQAPDWNNSERLANRIMSNLIYYQTNYFLLMAVIFASFFLSCPHSIISSTILLALIGIISMRVGSPNYNLVIAAGVAFIGMTFLRQFLWFLLSLAVPLAIVILHAAMRMRNVKNKAENLKEVLGVKKKNPMSYILKLIGFTHQEFVFN</sequence>
<comment type="subcellular location">
    <subcellularLocation>
        <location evidence="1 5">Membrane</location>
        <topology evidence="1 5">Multi-pass membrane protein</topology>
    </subcellularLocation>
</comment>
<dbReference type="PANTHER" id="PTHR12859">
    <property type="entry name" value="PRA1 PROTEIN"/>
    <property type="match status" value="1"/>
</dbReference>
<dbReference type="GO" id="GO:0016020">
    <property type="term" value="C:membrane"/>
    <property type="evidence" value="ECO:0007669"/>
    <property type="project" value="UniProtKB-SubCell"/>
</dbReference>
<evidence type="ECO:0000256" key="2">
    <source>
        <dbReference type="ARBA" id="ARBA00022692"/>
    </source>
</evidence>
<evidence type="ECO:0000256" key="3">
    <source>
        <dbReference type="ARBA" id="ARBA00022989"/>
    </source>
</evidence>
<feature type="transmembrane region" description="Helical" evidence="5">
    <location>
        <begin position="115"/>
        <end position="132"/>
    </location>
</feature>